<sequence length="118" mass="13392">MLMEAEIEEAERILVDVIVQLPIANPMSITALLSPIEEKKILADMDEEVDTGNEATEEPKIQKREKLHALQGTISLLNITKTSHIFAHKILGEVQQRFRTESRRQTTIDCWLGKTPTN</sequence>
<evidence type="ECO:0000313" key="2">
    <source>
        <dbReference type="Proteomes" id="UP000285326"/>
    </source>
</evidence>
<organism evidence="1 2">
    <name type="scientific">Golovinomyces cichoracearum</name>
    <dbReference type="NCBI Taxonomy" id="62708"/>
    <lineage>
        <taxon>Eukaryota</taxon>
        <taxon>Fungi</taxon>
        <taxon>Dikarya</taxon>
        <taxon>Ascomycota</taxon>
        <taxon>Pezizomycotina</taxon>
        <taxon>Leotiomycetes</taxon>
        <taxon>Erysiphales</taxon>
        <taxon>Erysiphaceae</taxon>
        <taxon>Golovinomyces</taxon>
    </lineage>
</organism>
<name>A0A420J3T7_9PEZI</name>
<dbReference type="AlphaFoldDB" id="A0A420J3T7"/>
<comment type="caution">
    <text evidence="1">The sequence shown here is derived from an EMBL/GenBank/DDBJ whole genome shotgun (WGS) entry which is preliminary data.</text>
</comment>
<dbReference type="EMBL" id="MCBS01018280">
    <property type="protein sequence ID" value="RKF81441.1"/>
    <property type="molecule type" value="Genomic_DNA"/>
</dbReference>
<dbReference type="Proteomes" id="UP000285326">
    <property type="component" value="Unassembled WGS sequence"/>
</dbReference>
<accession>A0A420J3T7</accession>
<proteinExistence type="predicted"/>
<protein>
    <submittedName>
        <fullName evidence="1">Uncharacterized protein</fullName>
    </submittedName>
</protein>
<evidence type="ECO:0000313" key="1">
    <source>
        <dbReference type="EMBL" id="RKF81441.1"/>
    </source>
</evidence>
<reference evidence="1 2" key="1">
    <citation type="journal article" date="2018" name="BMC Genomics">
        <title>Comparative genome analyses reveal sequence features reflecting distinct modes of host-adaptation between dicot and monocot powdery mildew.</title>
        <authorList>
            <person name="Wu Y."/>
            <person name="Ma X."/>
            <person name="Pan Z."/>
            <person name="Kale S.D."/>
            <person name="Song Y."/>
            <person name="King H."/>
            <person name="Zhang Q."/>
            <person name="Presley C."/>
            <person name="Deng X."/>
            <person name="Wei C.I."/>
            <person name="Xiao S."/>
        </authorList>
    </citation>
    <scope>NUCLEOTIDE SEQUENCE [LARGE SCALE GENOMIC DNA]</scope>
    <source>
        <strain evidence="1">UMSG1</strain>
    </source>
</reference>
<gene>
    <name evidence="1" type="ORF">GcM1_182008</name>
</gene>